<evidence type="ECO:0000313" key="2">
    <source>
        <dbReference type="Proteomes" id="UP000315295"/>
    </source>
</evidence>
<gene>
    <name evidence="1" type="ORF">C1H46_027992</name>
</gene>
<dbReference type="Proteomes" id="UP000315295">
    <property type="component" value="Unassembled WGS sequence"/>
</dbReference>
<keyword evidence="2" id="KW-1185">Reference proteome</keyword>
<accession>A0A540LJ67</accession>
<protein>
    <submittedName>
        <fullName evidence="1">Uncharacterized protein</fullName>
    </submittedName>
</protein>
<organism evidence="1 2">
    <name type="scientific">Malus baccata</name>
    <name type="common">Siberian crab apple</name>
    <name type="synonym">Pyrus baccata</name>
    <dbReference type="NCBI Taxonomy" id="106549"/>
    <lineage>
        <taxon>Eukaryota</taxon>
        <taxon>Viridiplantae</taxon>
        <taxon>Streptophyta</taxon>
        <taxon>Embryophyta</taxon>
        <taxon>Tracheophyta</taxon>
        <taxon>Spermatophyta</taxon>
        <taxon>Magnoliopsida</taxon>
        <taxon>eudicotyledons</taxon>
        <taxon>Gunneridae</taxon>
        <taxon>Pentapetalae</taxon>
        <taxon>rosids</taxon>
        <taxon>fabids</taxon>
        <taxon>Rosales</taxon>
        <taxon>Rosaceae</taxon>
        <taxon>Amygdaloideae</taxon>
        <taxon>Maleae</taxon>
        <taxon>Malus</taxon>
    </lineage>
</organism>
<comment type="caution">
    <text evidence="1">The sequence shown here is derived from an EMBL/GenBank/DDBJ whole genome shotgun (WGS) entry which is preliminary data.</text>
</comment>
<dbReference type="AlphaFoldDB" id="A0A540LJ67"/>
<evidence type="ECO:0000313" key="1">
    <source>
        <dbReference type="EMBL" id="TQD86503.1"/>
    </source>
</evidence>
<reference evidence="1 2" key="1">
    <citation type="journal article" date="2019" name="G3 (Bethesda)">
        <title>Sequencing of a Wild Apple (Malus baccata) Genome Unravels the Differences Between Cultivated and Wild Apple Species Regarding Disease Resistance and Cold Tolerance.</title>
        <authorList>
            <person name="Chen X."/>
        </authorList>
    </citation>
    <scope>NUCLEOTIDE SEQUENCE [LARGE SCALE GENOMIC DNA]</scope>
    <source>
        <strain evidence="2">cv. Shandingzi</strain>
        <tissue evidence="1">Leaves</tissue>
    </source>
</reference>
<dbReference type="EMBL" id="VIEB01000564">
    <property type="protein sequence ID" value="TQD86503.1"/>
    <property type="molecule type" value="Genomic_DNA"/>
</dbReference>
<name>A0A540LJ67_MALBA</name>
<proteinExistence type="predicted"/>
<sequence>MQEKLNRTEPTGICHRIFTFIVNSLVGRLLVKQVTLGHPMPHQDEQPMIPAANPNGVETMDLHEARQTPEKDSGLQIQVHYKQTDDGFESWTHIDKLGDPVKANVSEHKGNLKKVLSIKDVKDVPKPDKEKSSMKKAKGVMGSEKLTLAMEMEDDDKGSKIALRRRVRPLFHIAPNINEKSEAFIQSRKEAMRRNYGIEPRKS</sequence>